<dbReference type="InterPro" id="IPR050109">
    <property type="entry name" value="HTH-type_TetR-like_transc_reg"/>
</dbReference>
<keyword evidence="8" id="KW-1185">Reference proteome</keyword>
<dbReference type="PRINTS" id="PR00400">
    <property type="entry name" value="TETREPRESSOR"/>
</dbReference>
<sequence>MTRAALLDAATELVDRDGLAALSMRRLGAAVGVEAMTVQHHVGTKDQLLDGLVERLLDGVLPDLPDAGDWQGTLRAVAHGFRAQLLAHPRLVPVVATRPGITPATLRGMERALEAMQPSELGPARALEMVYAVIGLVLGQVGMEVAAGDDTTADRVGRLDAADLDGLPLLQQAVGEAPGRERRSVFEVSLEALIRGLATGSSPAAEPQPAGRSTGR</sequence>
<protein>
    <submittedName>
        <fullName evidence="7">TetR family transcriptional regulator</fullName>
    </submittedName>
</protein>
<evidence type="ECO:0000256" key="3">
    <source>
        <dbReference type="ARBA" id="ARBA00023125"/>
    </source>
</evidence>
<dbReference type="Pfam" id="PF02909">
    <property type="entry name" value="TetR_C_1"/>
    <property type="match status" value="1"/>
</dbReference>
<evidence type="ECO:0000313" key="8">
    <source>
        <dbReference type="Proteomes" id="UP000632535"/>
    </source>
</evidence>
<dbReference type="PANTHER" id="PTHR30055">
    <property type="entry name" value="HTH-TYPE TRANSCRIPTIONAL REGULATOR RUTR"/>
    <property type="match status" value="1"/>
</dbReference>
<comment type="caution">
    <text evidence="7">The sequence shown here is derived from an EMBL/GenBank/DDBJ whole genome shotgun (WGS) entry which is preliminary data.</text>
</comment>
<gene>
    <name evidence="7" type="ORF">GCM10007368_25900</name>
</gene>
<dbReference type="InterPro" id="IPR009057">
    <property type="entry name" value="Homeodomain-like_sf"/>
</dbReference>
<feature type="domain" description="HTH tetR-type" evidence="6">
    <location>
        <begin position="1"/>
        <end position="60"/>
    </location>
</feature>
<evidence type="ECO:0000256" key="1">
    <source>
        <dbReference type="ARBA" id="ARBA00022491"/>
    </source>
</evidence>
<keyword evidence="1" id="KW-0678">Repressor</keyword>
<dbReference type="InterPro" id="IPR004111">
    <property type="entry name" value="Repressor_TetR_C"/>
</dbReference>
<keyword evidence="2" id="KW-0805">Transcription regulation</keyword>
<keyword evidence="4" id="KW-0804">Transcription</keyword>
<proteinExistence type="predicted"/>
<reference evidence="8" key="1">
    <citation type="journal article" date="2019" name="Int. J. Syst. Evol. Microbiol.">
        <title>The Global Catalogue of Microorganisms (GCM) 10K type strain sequencing project: providing services to taxonomists for standard genome sequencing and annotation.</title>
        <authorList>
            <consortium name="The Broad Institute Genomics Platform"/>
            <consortium name="The Broad Institute Genome Sequencing Center for Infectious Disease"/>
            <person name="Wu L."/>
            <person name="Ma J."/>
        </authorList>
    </citation>
    <scope>NUCLEOTIDE SEQUENCE [LARGE SCALE GENOMIC DNA]</scope>
    <source>
        <strain evidence="8">CCM 8653</strain>
    </source>
</reference>
<dbReference type="PANTHER" id="PTHR30055:SF151">
    <property type="entry name" value="TRANSCRIPTIONAL REGULATORY PROTEIN"/>
    <property type="match status" value="1"/>
</dbReference>
<dbReference type="EMBL" id="BMDG01000008">
    <property type="protein sequence ID" value="GGI09382.1"/>
    <property type="molecule type" value="Genomic_DNA"/>
</dbReference>
<evidence type="ECO:0000256" key="2">
    <source>
        <dbReference type="ARBA" id="ARBA00023015"/>
    </source>
</evidence>
<dbReference type="Gene3D" id="1.10.10.60">
    <property type="entry name" value="Homeodomain-like"/>
    <property type="match status" value="1"/>
</dbReference>
<dbReference type="Proteomes" id="UP000632535">
    <property type="component" value="Unassembled WGS sequence"/>
</dbReference>
<dbReference type="PROSITE" id="PS50977">
    <property type="entry name" value="HTH_TETR_2"/>
    <property type="match status" value="1"/>
</dbReference>
<evidence type="ECO:0000256" key="5">
    <source>
        <dbReference type="PROSITE-ProRule" id="PRU00335"/>
    </source>
</evidence>
<evidence type="ECO:0000256" key="4">
    <source>
        <dbReference type="ARBA" id="ARBA00023163"/>
    </source>
</evidence>
<dbReference type="SUPFAM" id="SSF46689">
    <property type="entry name" value="Homeodomain-like"/>
    <property type="match status" value="1"/>
</dbReference>
<evidence type="ECO:0000259" key="6">
    <source>
        <dbReference type="PROSITE" id="PS50977"/>
    </source>
</evidence>
<organism evidence="7 8">
    <name type="scientific">Isoptericola cucumis</name>
    <dbReference type="NCBI Taxonomy" id="1776856"/>
    <lineage>
        <taxon>Bacteria</taxon>
        <taxon>Bacillati</taxon>
        <taxon>Actinomycetota</taxon>
        <taxon>Actinomycetes</taxon>
        <taxon>Micrococcales</taxon>
        <taxon>Promicromonosporaceae</taxon>
        <taxon>Isoptericola</taxon>
    </lineage>
</organism>
<dbReference type="InterPro" id="IPR036271">
    <property type="entry name" value="Tet_transcr_reg_TetR-rel_C_sf"/>
</dbReference>
<dbReference type="InterPro" id="IPR003012">
    <property type="entry name" value="Tet_transcr_reg_TetR"/>
</dbReference>
<dbReference type="Pfam" id="PF00440">
    <property type="entry name" value="TetR_N"/>
    <property type="match status" value="1"/>
</dbReference>
<evidence type="ECO:0000313" key="7">
    <source>
        <dbReference type="EMBL" id="GGI09382.1"/>
    </source>
</evidence>
<keyword evidence="3 5" id="KW-0238">DNA-binding</keyword>
<dbReference type="Gene3D" id="1.10.357.10">
    <property type="entry name" value="Tetracycline Repressor, domain 2"/>
    <property type="match status" value="1"/>
</dbReference>
<feature type="DNA-binding region" description="H-T-H motif" evidence="5">
    <location>
        <begin position="23"/>
        <end position="42"/>
    </location>
</feature>
<dbReference type="SUPFAM" id="SSF48498">
    <property type="entry name" value="Tetracyclin repressor-like, C-terminal domain"/>
    <property type="match status" value="1"/>
</dbReference>
<dbReference type="InterPro" id="IPR001647">
    <property type="entry name" value="HTH_TetR"/>
</dbReference>
<name>A0ABQ2BAG3_9MICO</name>
<accession>A0ABQ2BAG3</accession>